<name>A0ABV7HMA5_9GAMM</name>
<dbReference type="Gene3D" id="1.10.10.10">
    <property type="entry name" value="Winged helix-like DNA-binding domain superfamily/Winged helix DNA-binding domain"/>
    <property type="match status" value="1"/>
</dbReference>
<dbReference type="EMBL" id="JBHRSZ010000007">
    <property type="protein sequence ID" value="MFC3152797.1"/>
    <property type="molecule type" value="Genomic_DNA"/>
</dbReference>
<evidence type="ECO:0000256" key="1">
    <source>
        <dbReference type="ARBA" id="ARBA00023015"/>
    </source>
</evidence>
<dbReference type="InterPro" id="IPR059106">
    <property type="entry name" value="WHD_MalT"/>
</dbReference>
<organism evidence="5 6">
    <name type="scientific">Litoribrevibacter euphylliae</name>
    <dbReference type="NCBI Taxonomy" id="1834034"/>
    <lineage>
        <taxon>Bacteria</taxon>
        <taxon>Pseudomonadati</taxon>
        <taxon>Pseudomonadota</taxon>
        <taxon>Gammaproteobacteria</taxon>
        <taxon>Oceanospirillales</taxon>
        <taxon>Oceanospirillaceae</taxon>
        <taxon>Litoribrevibacter</taxon>
    </lineage>
</organism>
<dbReference type="Pfam" id="PF25873">
    <property type="entry name" value="WHD_MalT"/>
    <property type="match status" value="1"/>
</dbReference>
<keyword evidence="6" id="KW-1185">Reference proteome</keyword>
<feature type="domain" description="HTH luxR-type" evidence="4">
    <location>
        <begin position="834"/>
        <end position="899"/>
    </location>
</feature>
<dbReference type="Gene3D" id="3.40.50.300">
    <property type="entry name" value="P-loop containing nucleotide triphosphate hydrolases"/>
    <property type="match status" value="1"/>
</dbReference>
<evidence type="ECO:0000313" key="6">
    <source>
        <dbReference type="Proteomes" id="UP001595476"/>
    </source>
</evidence>
<keyword evidence="1" id="KW-0805">Transcription regulation</keyword>
<dbReference type="Gene3D" id="1.25.40.10">
    <property type="entry name" value="Tetratricopeptide repeat domain"/>
    <property type="match status" value="1"/>
</dbReference>
<keyword evidence="2" id="KW-0238">DNA-binding</keyword>
<evidence type="ECO:0000259" key="4">
    <source>
        <dbReference type="PROSITE" id="PS50043"/>
    </source>
</evidence>
<gene>
    <name evidence="5" type="ORF">ACFOEK_17295</name>
</gene>
<evidence type="ECO:0000313" key="5">
    <source>
        <dbReference type="EMBL" id="MFC3152797.1"/>
    </source>
</evidence>
<dbReference type="SUPFAM" id="SSF52540">
    <property type="entry name" value="P-loop containing nucleoside triphosphate hydrolases"/>
    <property type="match status" value="1"/>
</dbReference>
<dbReference type="PROSITE" id="PS50043">
    <property type="entry name" value="HTH_LUXR_2"/>
    <property type="match status" value="1"/>
</dbReference>
<dbReference type="InterPro" id="IPR036388">
    <property type="entry name" value="WH-like_DNA-bd_sf"/>
</dbReference>
<dbReference type="PANTHER" id="PTHR44688:SF16">
    <property type="entry name" value="DNA-BINDING TRANSCRIPTIONAL ACTIVATOR DEVR_DOSR"/>
    <property type="match status" value="1"/>
</dbReference>
<dbReference type="InterPro" id="IPR016032">
    <property type="entry name" value="Sig_transdc_resp-reg_C-effctor"/>
</dbReference>
<dbReference type="Proteomes" id="UP001595476">
    <property type="component" value="Unassembled WGS sequence"/>
</dbReference>
<evidence type="ECO:0000256" key="2">
    <source>
        <dbReference type="ARBA" id="ARBA00023125"/>
    </source>
</evidence>
<dbReference type="RefSeq" id="WP_386722721.1">
    <property type="nucleotide sequence ID" value="NZ_JBHRSZ010000007.1"/>
</dbReference>
<dbReference type="PRINTS" id="PR00038">
    <property type="entry name" value="HTHLUXR"/>
</dbReference>
<dbReference type="PROSITE" id="PS00622">
    <property type="entry name" value="HTH_LUXR_1"/>
    <property type="match status" value="1"/>
</dbReference>
<sequence length="904" mass="103473">MLIKTKISPPAHFHNLVERERLIKRLNTSQGGQLILLAAPTGYSKTTLVSQWLAQSARDFAWLTLDHKDNDPGRFWRYVFSALSHQGISLPELTPELIAEHCPSTIINAFEALSSDTTYTQQTPFVLILDDFQCITNDTILSQLNELLDFLSTNLNVVITSQVYPDLKLSRRRSKHQILELTQAQLAFTEQESEAYLTHLVDHQVTSHTLKNVHQKTEGWPAGIQLLSIVLDQEAQKRHTLDLSTPISFFDDEVLATLPPELQHFLLNTAFLPWLHPQLCDAVLEIDHSDRLIEQLNEKNLFLVKYGETWRFHDLFKEALNSHNQVTERHRRRAIDWFEANGFISRAIDQCIPLKDWQRITRLMNLEARAKLTNGEHMTVDGWLRILPNDMQQDRPRLILLRAAIFLTNSHTEEAAEHLDKAKRQLEIYRNSPEKQAEAELTESDLEDTGKEITIMESFVAMFRGDFQSAHSLSKTALATPSGTEHLDLFAQMPMCHALIHQGKLTEAMHLSEAIIRQGMHDALPFPVLIGISNLIPTYMILGKLDNALQLLDQVEDWHAQLPVPSPYAPWIDGMRALIFREQARLPEALERVQTLLNYIPDTTDPFQIIPIYAIAAHIYRCNFQMERSEHLLQQGLLVQQQHLPDDWPFSFPRLSSLLLLDAMIHQREAPLNEWLSNNEIELKDRTDFLSESERLFLAKIYLAVGRHQDCQQLCENILRHAEDGHRVLNQAKALATLTTCAADQHDFEQCLQYLQTTLLLCEQHGFTQLLLDEGPHIGPLLQMARPYASNPDYVDLLLTTFEQHQQRFIDHTQTTKAVTAESLLNNSDKIITSSELVEPLSKRENQILGLIAEGLKNQEIADQLFVSITTVKTHVHNIYGKMDVKNRTAAVAKARELNLLTNQ</sequence>
<dbReference type="CDD" id="cd06170">
    <property type="entry name" value="LuxR_C_like"/>
    <property type="match status" value="1"/>
</dbReference>
<reference evidence="6" key="1">
    <citation type="journal article" date="2019" name="Int. J. Syst. Evol. Microbiol.">
        <title>The Global Catalogue of Microorganisms (GCM) 10K type strain sequencing project: providing services to taxonomists for standard genome sequencing and annotation.</title>
        <authorList>
            <consortium name="The Broad Institute Genomics Platform"/>
            <consortium name="The Broad Institute Genome Sequencing Center for Infectious Disease"/>
            <person name="Wu L."/>
            <person name="Ma J."/>
        </authorList>
    </citation>
    <scope>NUCLEOTIDE SEQUENCE [LARGE SCALE GENOMIC DNA]</scope>
    <source>
        <strain evidence="6">KCTC 52438</strain>
    </source>
</reference>
<dbReference type="InterPro" id="IPR000792">
    <property type="entry name" value="Tscrpt_reg_LuxR_C"/>
</dbReference>
<dbReference type="SMART" id="SM00421">
    <property type="entry name" value="HTH_LUXR"/>
    <property type="match status" value="1"/>
</dbReference>
<dbReference type="InterPro" id="IPR011990">
    <property type="entry name" value="TPR-like_helical_dom_sf"/>
</dbReference>
<dbReference type="Pfam" id="PF17874">
    <property type="entry name" value="TPR_MalT"/>
    <property type="match status" value="1"/>
</dbReference>
<keyword evidence="3" id="KW-0804">Transcription</keyword>
<dbReference type="InterPro" id="IPR027417">
    <property type="entry name" value="P-loop_NTPase"/>
</dbReference>
<accession>A0ABV7HMA5</accession>
<proteinExistence type="predicted"/>
<dbReference type="InterPro" id="IPR041617">
    <property type="entry name" value="TPR_MalT"/>
</dbReference>
<dbReference type="PANTHER" id="PTHR44688">
    <property type="entry name" value="DNA-BINDING TRANSCRIPTIONAL ACTIVATOR DEVR_DOSR"/>
    <property type="match status" value="1"/>
</dbReference>
<protein>
    <submittedName>
        <fullName evidence="5">LuxR C-terminal-related transcriptional regulator</fullName>
    </submittedName>
</protein>
<comment type="caution">
    <text evidence="5">The sequence shown here is derived from an EMBL/GenBank/DDBJ whole genome shotgun (WGS) entry which is preliminary data.</text>
</comment>
<dbReference type="SUPFAM" id="SSF46894">
    <property type="entry name" value="C-terminal effector domain of the bipartite response regulators"/>
    <property type="match status" value="1"/>
</dbReference>
<dbReference type="Pfam" id="PF00196">
    <property type="entry name" value="GerE"/>
    <property type="match status" value="1"/>
</dbReference>
<evidence type="ECO:0000256" key="3">
    <source>
        <dbReference type="ARBA" id="ARBA00023163"/>
    </source>
</evidence>
<dbReference type="SUPFAM" id="SSF48452">
    <property type="entry name" value="TPR-like"/>
    <property type="match status" value="1"/>
</dbReference>